<name>F2L115_THEU7</name>
<keyword evidence="1" id="KW-1133">Transmembrane helix</keyword>
<accession>F2L115</accession>
<keyword evidence="1" id="KW-0812">Transmembrane</keyword>
<dbReference type="KEGG" id="tuz:TUZN_0059"/>
<dbReference type="Proteomes" id="UP000008138">
    <property type="component" value="Chromosome"/>
</dbReference>
<evidence type="ECO:0000256" key="1">
    <source>
        <dbReference type="SAM" id="Phobius"/>
    </source>
</evidence>
<keyword evidence="3" id="KW-1185">Reference proteome</keyword>
<dbReference type="EMBL" id="CP002590">
    <property type="protein sequence ID" value="AEA11564.1"/>
    <property type="molecule type" value="Genomic_DNA"/>
</dbReference>
<evidence type="ECO:0000313" key="3">
    <source>
        <dbReference type="Proteomes" id="UP000008138"/>
    </source>
</evidence>
<reference evidence="2 3" key="1">
    <citation type="journal article" date="2011" name="J. Bacteriol.">
        <title>Complete genome sequence of the thermoacidophilic crenarchaeon Thermoproteus uzoniensis 768-20.</title>
        <authorList>
            <person name="Mardanov A.V."/>
            <person name="Gumerov V.M."/>
            <person name="Beletsky A.V."/>
            <person name="Prokofeva M.I."/>
            <person name="Bonch-Osmolovskaya E.A."/>
            <person name="Ravin N.V."/>
            <person name="Skryabin K.G."/>
        </authorList>
    </citation>
    <scope>NUCLEOTIDE SEQUENCE [LARGE SCALE GENOMIC DNA]</scope>
    <source>
        <strain evidence="2 3">768-20</strain>
    </source>
</reference>
<reference key="2">
    <citation type="submission" date="2011-03" db="EMBL/GenBank/DDBJ databases">
        <title>Complete genome sequence of the thermoacidophilic crenarchaeon Thermoproteus uzoniensis 768-20.</title>
        <authorList>
            <person name="Mardanov A.V."/>
            <person name="Gumerov V.M."/>
            <person name="Beletsky A.V."/>
            <person name="Prokofeva M.I."/>
            <person name="Bonch-Osmolovskaya E.A."/>
            <person name="Ravin N.V."/>
            <person name="Skryabin K.G."/>
        </authorList>
    </citation>
    <scope>NUCLEOTIDE SEQUENCE</scope>
    <source>
        <strain>768-20</strain>
    </source>
</reference>
<organism evidence="2 3">
    <name type="scientific">Thermoproteus uzoniensis (strain 768-20)</name>
    <dbReference type="NCBI Taxonomy" id="999630"/>
    <lineage>
        <taxon>Archaea</taxon>
        <taxon>Thermoproteota</taxon>
        <taxon>Thermoprotei</taxon>
        <taxon>Thermoproteales</taxon>
        <taxon>Thermoproteaceae</taxon>
        <taxon>Thermoproteus</taxon>
    </lineage>
</organism>
<proteinExistence type="predicted"/>
<gene>
    <name evidence="2" type="ordered locus">TUZN_0059</name>
</gene>
<sequence length="42" mass="4925">MLPLFLLFPLLLELFPQLLLFLPLLLPRHRSGWGGVYKDALY</sequence>
<feature type="transmembrane region" description="Helical" evidence="1">
    <location>
        <begin position="6"/>
        <end position="26"/>
    </location>
</feature>
<dbReference type="HOGENOM" id="CLU_3245564_0_0_2"/>
<protein>
    <submittedName>
        <fullName evidence="2">Uncharacterized protein</fullName>
    </submittedName>
</protein>
<keyword evidence="1" id="KW-0472">Membrane</keyword>
<evidence type="ECO:0000313" key="2">
    <source>
        <dbReference type="EMBL" id="AEA11564.1"/>
    </source>
</evidence>
<dbReference type="AlphaFoldDB" id="F2L115"/>